<dbReference type="AlphaFoldDB" id="A0A0G4P667"/>
<dbReference type="Proteomes" id="UP000053732">
    <property type="component" value="Unassembled WGS sequence"/>
</dbReference>
<dbReference type="STRING" id="1429867.A0A0G4P667"/>
<feature type="region of interest" description="Disordered" evidence="1">
    <location>
        <begin position="234"/>
        <end position="269"/>
    </location>
</feature>
<feature type="compositionally biased region" description="Basic and acidic residues" evidence="1">
    <location>
        <begin position="203"/>
        <end position="214"/>
    </location>
</feature>
<evidence type="ECO:0000256" key="1">
    <source>
        <dbReference type="SAM" id="MobiDB-lite"/>
    </source>
</evidence>
<keyword evidence="3" id="KW-1185">Reference proteome</keyword>
<proteinExistence type="predicted"/>
<protein>
    <submittedName>
        <fullName evidence="2">Str. FM013</fullName>
    </submittedName>
</protein>
<feature type="compositionally biased region" description="Acidic residues" evidence="1">
    <location>
        <begin position="181"/>
        <end position="191"/>
    </location>
</feature>
<feature type="region of interest" description="Disordered" evidence="1">
    <location>
        <begin position="164"/>
        <end position="214"/>
    </location>
</feature>
<name>A0A0G4P667_PENC3</name>
<gene>
    <name evidence="2" type="ORF">PCAMFM013_S006g000294</name>
</gene>
<evidence type="ECO:0000313" key="2">
    <source>
        <dbReference type="EMBL" id="CRL21754.1"/>
    </source>
</evidence>
<reference evidence="2 3" key="1">
    <citation type="journal article" date="2014" name="Nat. Commun.">
        <title>Multiple recent horizontal transfers of a large genomic region in cheese making fungi.</title>
        <authorList>
            <person name="Cheeseman K."/>
            <person name="Ropars J."/>
            <person name="Renault P."/>
            <person name="Dupont J."/>
            <person name="Gouzy J."/>
            <person name="Branca A."/>
            <person name="Abraham A.L."/>
            <person name="Ceppi M."/>
            <person name="Conseiller E."/>
            <person name="Debuchy R."/>
            <person name="Malagnac F."/>
            <person name="Goarin A."/>
            <person name="Silar P."/>
            <person name="Lacoste S."/>
            <person name="Sallet E."/>
            <person name="Bensimon A."/>
            <person name="Giraud T."/>
            <person name="Brygoo Y."/>
        </authorList>
    </citation>
    <scope>NUCLEOTIDE SEQUENCE [LARGE SCALE GENOMIC DNA]</scope>
    <source>
        <strain evidence="3">FM 013</strain>
    </source>
</reference>
<evidence type="ECO:0000313" key="3">
    <source>
        <dbReference type="Proteomes" id="UP000053732"/>
    </source>
</evidence>
<organism evidence="2 3">
    <name type="scientific">Penicillium camemberti (strain FM 013)</name>
    <dbReference type="NCBI Taxonomy" id="1429867"/>
    <lineage>
        <taxon>Eukaryota</taxon>
        <taxon>Fungi</taxon>
        <taxon>Dikarya</taxon>
        <taxon>Ascomycota</taxon>
        <taxon>Pezizomycotina</taxon>
        <taxon>Eurotiomycetes</taxon>
        <taxon>Eurotiomycetidae</taxon>
        <taxon>Eurotiales</taxon>
        <taxon>Aspergillaceae</taxon>
        <taxon>Penicillium</taxon>
    </lineage>
</organism>
<sequence>MSRFRDKATKEFKDRLPVFYQQCRPLVDPLISLLAEKVYLDIGNADLYRWRDKEDEQPTELRNKIVGRLMNELRQTHNEEVQFDDDYENDIFTIVLYWYLKDNSAKFLRERQQPRDNNWPTALFWGFERRSPRSIPHTTDRALEYCSPLAPVFIKRESHFAPNSFYGERDPQTGLLSQLYDDSDDGDQPADFEDHTGNQSVTERGKGEVETHSQKELSELYLPYVQESMKYGQLGNSKDADAAPANPDSDSGHISAKEDKSETEGPSQEELLRRYIGRAQKQIKYGQRARPNINLPDGSILPEEAPQHLSKIPTQGVLTHVLEKTNEEFPERYGNILSRIGIRSVEETLQAAFTPETRSLFSVLESGSIGLDEPRNLGGHPEEDDCPGVYLHIMWTRQGKFWLYIGQSMSMRARIMKHRDKQHRARHPSLHYSVWDFEDVVGDIWVTLSRFPAFKLTPTGDSISRHTLQDCALLLNLEEMFMSCVLQTLRHHHLERYLPKGTFIPWAGSHLNIALPLWQGFSTQSGEVVTRQTFIDAIHSSDKAVQKWAASWRNSYNSLRYSSDPLLRGYWARQMADMRNSDISPAMEGVQRAKKGRYRELLNCGGTVKVYQDSRSDRMFFNWGDGRFIFPILKDVRESFPCKINEKLYFLPLLFQVPQKFPFAHQALVTDPASRLVVAVRLERGGKQYWGWPYTRGKMAVFNMNHFVDCLEGLSLTQSRQLPRWPMVRFQDGRKIMEITDPDALPEPAVSETYLREFELDHLLS</sequence>
<accession>A0A0G4P667</accession>
<dbReference type="EMBL" id="HG793139">
    <property type="protein sequence ID" value="CRL21754.1"/>
    <property type="molecule type" value="Genomic_DNA"/>
</dbReference>